<dbReference type="SUPFAM" id="SSF52777">
    <property type="entry name" value="CoA-dependent acyltransferases"/>
    <property type="match status" value="2"/>
</dbReference>
<dbReference type="InterPro" id="IPR016039">
    <property type="entry name" value="Thiolase-like"/>
</dbReference>
<dbReference type="Gene3D" id="3.30.559.10">
    <property type="entry name" value="Chloramphenicol acetyltransferase-like domain"/>
    <property type="match status" value="1"/>
</dbReference>
<dbReference type="InterPro" id="IPR049552">
    <property type="entry name" value="PKS_DH_N"/>
</dbReference>
<dbReference type="SMART" id="SM00825">
    <property type="entry name" value="PKS_KS"/>
    <property type="match status" value="1"/>
</dbReference>
<accession>A0A7X3FFF3</accession>
<dbReference type="PANTHER" id="PTHR43775:SF37">
    <property type="entry name" value="SI:DKEY-61P9.11"/>
    <property type="match status" value="1"/>
</dbReference>
<dbReference type="InterPro" id="IPR020807">
    <property type="entry name" value="PKS_DH"/>
</dbReference>
<dbReference type="Pfam" id="PF00550">
    <property type="entry name" value="PP-binding"/>
    <property type="match status" value="1"/>
</dbReference>
<dbReference type="Gene3D" id="3.40.50.720">
    <property type="entry name" value="NAD(P)-binding Rossmann-like Domain"/>
    <property type="match status" value="1"/>
</dbReference>
<evidence type="ECO:0000256" key="3">
    <source>
        <dbReference type="ARBA" id="ARBA00022553"/>
    </source>
</evidence>
<organism evidence="9 10">
    <name type="scientific">Paenibacillus lutrae</name>
    <dbReference type="NCBI Taxonomy" id="2078573"/>
    <lineage>
        <taxon>Bacteria</taxon>
        <taxon>Bacillati</taxon>
        <taxon>Bacillota</taxon>
        <taxon>Bacilli</taxon>
        <taxon>Bacillales</taxon>
        <taxon>Paenibacillaceae</taxon>
        <taxon>Paenibacillus</taxon>
    </lineage>
</organism>
<keyword evidence="4" id="KW-0808">Transferase</keyword>
<dbReference type="PROSITE" id="PS00606">
    <property type="entry name" value="KS3_1"/>
    <property type="match status" value="1"/>
</dbReference>
<dbReference type="RefSeq" id="WP_157332980.1">
    <property type="nucleotide sequence ID" value="NZ_RHLK01000002.1"/>
</dbReference>
<sequence>MIKKLLELDKNVIFAPDPHEFKIEDVATNDFAVIGMSGTVGKMNNLDEFWESLINGVDSIDELPAARKRDFNDVLSAVGLEDTGVMEVEGAYLSAIDKFDHQFFNISAAEARYLDPQQRLFLETVWHALEDAGYSGNRAVGSRTGIYVGYSESRPSYENLIWNAESMMNAAAKAGNISSIIASRMAYLMNFKGPCLLVDTACSSSLTAIHLACQALRAGEVEMAIAGGVKVVLLPAKVNANEEVGIASTDGRARTFDYYSDGTGSGEGVAAVLLKPLHKAVEDNDHIYAVIKGSMINNDGSSIGITAPNVLAQEDVLLRAWEDAGIHPETISYIEAHGTGTKLGDPIEIDGIRRAFKKYTDKKQFCAIGSVKTNVGHLDSAAGIISFIKAVLALHHKQIPPSIHFQRPNPKINLEDSPVYVQDKMTSWEPQSTPRRCGVSSFGLSGTNCHIVLEEAPEKNAVLSDSTSLFVISGATKASLDELIQTYIQYFEVHTELSLKDVCYTAGIGRKHLNHRLAIVASSVSELRDQLRQFAASGVSEGNRVWFKRHQLIDVNKTIKADGELWLEDKQQLTAQAQSVTDSCRISGCDQAEVLVQLALLYVEGADLQWASLFEQGTANSVPLPGYAFDKKRSWVQNRPDMARPPGLEAESAQGIRAGSAGPVPIRTKIGDLYLRAFSEKDWIIRDHQINGTGLLVGTAYLDMAVSAALHTNPDRSIKLLNVTLLSPFLIPTGQSKELQTLVQRQKDHRMTFSMASREDGSPPGWTDHAVGEMESVSPEDALVPSYSLEQIKNRCSKQLPGNIRQPERRSSLQLGERWFSLEQVYAGDNELLGYFVLPQRYQSEVAGHMAYPPLLDAALNIPDPAVNEKDTFIPFQFKEVIFHSPLKAVFYSYLRKVEETEGSITYDASIMDEQGKLLIEVRGYVLRKAALLPETEVPSAYYEFEWQPIKIGDSRKEWKPGSILVFNTAQGQGIAKQLRALGSSSVLEAVIGDSYERLDETTFRIRPDQRDITRLLAEVQDQKITRFVHAWSAADLDFGGLAVSGDRLELRLARGIYSLFHLTRALQRAYAGKPVLLDVLTLCGNKVTGREEKLIPEHAAIHALLNVMRQEMPDWHVRYMDMDESPESLETAAACMLSDSAAEVSFRSGLAYGKLMKEAAPGRHSDISIHSEGVYIITGGTGGAGLQMAAYLASKNRVQLALINRSRFPKREIWESLLQESSDEELIGKIKMIRQLEALGSAVSVYSADVSDHAQMTEVFHELKREFGKINGIIHTAGLPPSGLLPLIREDDFQAVLKPKVQGTRVLDELTASEEMDFVIYFSSITTFLGGVGQGDYAAANAYQEAYSEFRNQQGKRTIAIVWPAWIETGMAARHGVNLRDVFRPVTNEQAWEAMDRILTSGSGRVIVGPIQYSEIAGMDDLPFMLHTDIQLRLDREKQVSAVSAAESNSGVPVTITGRTDNRYSELEREMAKVWAEALGTDVIDIYDNFFNLGGDSIFAMKIVNAFGRKAEHQLQITDVLTHQSIYALTAYLEQSAGLIGESPDIGSETIVPSESRVYYPVTPSQKRIFFVQQMEGAGTAYNIPELLQIEGELDLQRVQKAVARVIERHSILRTSFEWAEGEIVQKINPAHEIELRQYEAADHEVPGIIQSFIRPFDLSKAPLLRCAVIKLASDRHILLFDFHHIVTDWTSYNVFVQDFGAFYEGIEPDPAVLQYADYAVWLKKHLSDSRMNAQEKYWLSVFNGNLPVLNLPTDFPRPQVRSFEGDRLAFEMDKELSGKLSLMAKKSGATLFMLLLALYSILLSKYSGQDDIVIGSAISGRRNKGIEHIIGMFVNMLAIRNRPQQELTFEQYLTEVRAQVLGAYESQDYPVEELIRKLPIPRDTGRNPLFDTVFIFENIEVRQMQLRDMSISAVDYDFPISKFDLSLYALEKETLHFSFEFSTKLFKKETIERMSAHFIHLAQQVSDHPDIRIADVELMTQQEKQRILSGLQVRHSDSGNNSRNEPGAEMLKLELDADFNF</sequence>
<dbReference type="InterPro" id="IPR057326">
    <property type="entry name" value="KR_dom"/>
</dbReference>
<dbReference type="InterPro" id="IPR023213">
    <property type="entry name" value="CAT-like_dom_sf"/>
</dbReference>
<reference evidence="9 10" key="1">
    <citation type="journal article" date="2019" name="Microorganisms">
        <title>Paenibacillus lutrae sp. nov., A Chitinolytic Species Isolated from A River Otter in Castril Natural Park, Granada, Spain.</title>
        <authorList>
            <person name="Rodriguez M."/>
            <person name="Reina J.C."/>
            <person name="Bejar V."/>
            <person name="Llamas I."/>
        </authorList>
    </citation>
    <scope>NUCLEOTIDE SEQUENCE [LARGE SCALE GENOMIC DNA]</scope>
    <source>
        <strain evidence="9 10">N10</strain>
    </source>
</reference>
<dbReference type="InterPro" id="IPR042104">
    <property type="entry name" value="PKS_dehydratase_sf"/>
</dbReference>
<dbReference type="Pfam" id="PF02801">
    <property type="entry name" value="Ketoacyl-synt_C"/>
    <property type="match status" value="1"/>
</dbReference>
<comment type="cofactor">
    <cofactor evidence="1">
        <name>pantetheine 4'-phosphate</name>
        <dbReference type="ChEBI" id="CHEBI:47942"/>
    </cofactor>
</comment>
<dbReference type="Gene3D" id="1.10.1240.100">
    <property type="match status" value="1"/>
</dbReference>
<dbReference type="SUPFAM" id="SSF51735">
    <property type="entry name" value="NAD(P)-binding Rossmann-fold domains"/>
    <property type="match status" value="2"/>
</dbReference>
<dbReference type="Pfam" id="PF00109">
    <property type="entry name" value="ketoacyl-synt"/>
    <property type="match status" value="1"/>
</dbReference>
<evidence type="ECO:0000259" key="6">
    <source>
        <dbReference type="PROSITE" id="PS50075"/>
    </source>
</evidence>
<dbReference type="Gene3D" id="3.30.559.30">
    <property type="entry name" value="Nonribosomal peptide synthetase, condensation domain"/>
    <property type="match status" value="1"/>
</dbReference>
<dbReference type="GO" id="GO:0004312">
    <property type="term" value="F:fatty acid synthase activity"/>
    <property type="evidence" value="ECO:0007669"/>
    <property type="project" value="TreeGrafter"/>
</dbReference>
<dbReference type="SUPFAM" id="SSF53901">
    <property type="entry name" value="Thiolase-like"/>
    <property type="match status" value="1"/>
</dbReference>
<dbReference type="Gene3D" id="1.10.1200.10">
    <property type="entry name" value="ACP-like"/>
    <property type="match status" value="1"/>
</dbReference>
<dbReference type="InterPro" id="IPR036736">
    <property type="entry name" value="ACP-like_sf"/>
</dbReference>
<dbReference type="Pfam" id="PF22621">
    <property type="entry name" value="CurL-like_PKS_C"/>
    <property type="match status" value="1"/>
</dbReference>
<dbReference type="Pfam" id="PF14765">
    <property type="entry name" value="PS-DH"/>
    <property type="match status" value="1"/>
</dbReference>
<feature type="active site" description="Proton donor; for dehydratase activity" evidence="5">
    <location>
        <position position="857"/>
    </location>
</feature>
<dbReference type="InterPro" id="IPR020806">
    <property type="entry name" value="PKS_PP-bd"/>
</dbReference>
<keyword evidence="2" id="KW-0596">Phosphopantetheine</keyword>
<evidence type="ECO:0000256" key="2">
    <source>
        <dbReference type="ARBA" id="ARBA00022450"/>
    </source>
</evidence>
<dbReference type="GO" id="GO:0005737">
    <property type="term" value="C:cytoplasm"/>
    <property type="evidence" value="ECO:0007669"/>
    <property type="project" value="TreeGrafter"/>
</dbReference>
<dbReference type="InterPro" id="IPR001242">
    <property type="entry name" value="Condensation_dom"/>
</dbReference>
<dbReference type="SMART" id="SM00823">
    <property type="entry name" value="PKS_PP"/>
    <property type="match status" value="1"/>
</dbReference>
<dbReference type="CDD" id="cd19531">
    <property type="entry name" value="LCL_NRPS-like"/>
    <property type="match status" value="1"/>
</dbReference>
<evidence type="ECO:0000256" key="4">
    <source>
        <dbReference type="ARBA" id="ARBA00022679"/>
    </source>
</evidence>
<dbReference type="GO" id="GO:0006633">
    <property type="term" value="P:fatty acid biosynthetic process"/>
    <property type="evidence" value="ECO:0007669"/>
    <property type="project" value="InterPro"/>
</dbReference>
<dbReference type="Gene3D" id="3.40.47.10">
    <property type="match status" value="1"/>
</dbReference>
<keyword evidence="10" id="KW-1185">Reference proteome</keyword>
<dbReference type="GO" id="GO:0005886">
    <property type="term" value="C:plasma membrane"/>
    <property type="evidence" value="ECO:0007669"/>
    <property type="project" value="TreeGrafter"/>
</dbReference>
<dbReference type="GO" id="GO:0071770">
    <property type="term" value="P:DIM/DIP cell wall layer assembly"/>
    <property type="evidence" value="ECO:0007669"/>
    <property type="project" value="TreeGrafter"/>
</dbReference>
<dbReference type="PROSITE" id="PS50075">
    <property type="entry name" value="CARRIER"/>
    <property type="match status" value="1"/>
</dbReference>
<dbReference type="GO" id="GO:0004315">
    <property type="term" value="F:3-oxoacyl-[acyl-carrier-protein] synthase activity"/>
    <property type="evidence" value="ECO:0007669"/>
    <property type="project" value="InterPro"/>
</dbReference>
<dbReference type="PANTHER" id="PTHR43775">
    <property type="entry name" value="FATTY ACID SYNTHASE"/>
    <property type="match status" value="1"/>
</dbReference>
<dbReference type="InterPro" id="IPR018201">
    <property type="entry name" value="Ketoacyl_synth_AS"/>
</dbReference>
<dbReference type="SMART" id="SM00826">
    <property type="entry name" value="PKS_DH"/>
    <property type="match status" value="1"/>
</dbReference>
<feature type="domain" description="PKS/mFAS DH" evidence="8">
    <location>
        <begin position="651"/>
        <end position="936"/>
    </location>
</feature>
<keyword evidence="3" id="KW-0597">Phosphoprotein</keyword>
<evidence type="ECO:0000313" key="9">
    <source>
        <dbReference type="EMBL" id="MVO98615.1"/>
    </source>
</evidence>
<dbReference type="SUPFAM" id="SSF47336">
    <property type="entry name" value="ACP-like"/>
    <property type="match status" value="1"/>
</dbReference>
<dbReference type="InterPro" id="IPR049490">
    <property type="entry name" value="C883_1060-like_KR_N"/>
</dbReference>
<protein>
    <submittedName>
        <fullName evidence="9">SDR family NAD(P)-dependent oxidoreductase</fullName>
    </submittedName>
</protein>
<comment type="caution">
    <text evidence="9">The sequence shown here is derived from an EMBL/GenBank/DDBJ whole genome shotgun (WGS) entry which is preliminary data.</text>
</comment>
<dbReference type="InterPro" id="IPR013968">
    <property type="entry name" value="PKS_KR"/>
</dbReference>
<dbReference type="InterPro" id="IPR049900">
    <property type="entry name" value="PKS_mFAS_DH"/>
</dbReference>
<feature type="region of interest" description="N-terminal hotdog fold" evidence="5">
    <location>
        <begin position="651"/>
        <end position="781"/>
    </location>
</feature>
<dbReference type="CDD" id="cd08953">
    <property type="entry name" value="KR_2_SDR_x"/>
    <property type="match status" value="1"/>
</dbReference>
<dbReference type="InterPro" id="IPR036291">
    <property type="entry name" value="NAD(P)-bd_dom_sf"/>
</dbReference>
<feature type="domain" description="Ketosynthase family 3 (KS3)" evidence="7">
    <location>
        <begin position="28"/>
        <end position="455"/>
    </location>
</feature>
<dbReference type="GO" id="GO:0031177">
    <property type="term" value="F:phosphopantetheine binding"/>
    <property type="evidence" value="ECO:0007669"/>
    <property type="project" value="InterPro"/>
</dbReference>
<feature type="domain" description="Carrier" evidence="6">
    <location>
        <begin position="1463"/>
        <end position="1538"/>
    </location>
</feature>
<dbReference type="Gene3D" id="3.10.129.110">
    <property type="entry name" value="Polyketide synthase dehydratase"/>
    <property type="match status" value="1"/>
</dbReference>
<dbReference type="PROSITE" id="PS52019">
    <property type="entry name" value="PKS_MFAS_DH"/>
    <property type="match status" value="1"/>
</dbReference>
<dbReference type="PROSITE" id="PS52004">
    <property type="entry name" value="KS3_2"/>
    <property type="match status" value="1"/>
</dbReference>
<dbReference type="Pfam" id="PF21089">
    <property type="entry name" value="PKS_DH_N"/>
    <property type="match status" value="1"/>
</dbReference>
<name>A0A7X3FFF3_9BACL</name>
<dbReference type="Pfam" id="PF00668">
    <property type="entry name" value="Condensation"/>
    <property type="match status" value="1"/>
</dbReference>
<proteinExistence type="predicted"/>
<dbReference type="Pfam" id="PF21394">
    <property type="entry name" value="Beta-ketacyl_N"/>
    <property type="match status" value="1"/>
</dbReference>
<dbReference type="SMART" id="SM00822">
    <property type="entry name" value="PKS_KR"/>
    <property type="match status" value="1"/>
</dbReference>
<evidence type="ECO:0000259" key="7">
    <source>
        <dbReference type="PROSITE" id="PS52004"/>
    </source>
</evidence>
<dbReference type="OrthoDB" id="9765680at2"/>
<feature type="region of interest" description="C-terminal hotdog fold" evidence="5">
    <location>
        <begin position="797"/>
        <end position="936"/>
    </location>
</feature>
<dbReference type="CDD" id="cd00833">
    <property type="entry name" value="PKS"/>
    <property type="match status" value="1"/>
</dbReference>
<dbReference type="InterPro" id="IPR014030">
    <property type="entry name" value="Ketoacyl_synth_N"/>
</dbReference>
<dbReference type="Proteomes" id="UP000490800">
    <property type="component" value="Unassembled WGS sequence"/>
</dbReference>
<dbReference type="InterPro" id="IPR050091">
    <property type="entry name" value="PKS_NRPS_Biosynth_Enz"/>
</dbReference>
<dbReference type="EMBL" id="RHLK01000002">
    <property type="protein sequence ID" value="MVO98615.1"/>
    <property type="molecule type" value="Genomic_DNA"/>
</dbReference>
<feature type="active site" description="Proton acceptor; for dehydratase activity" evidence="5">
    <location>
        <position position="688"/>
    </location>
</feature>
<dbReference type="InterPro" id="IPR020841">
    <property type="entry name" value="PKS_Beta-ketoAc_synthase_dom"/>
</dbReference>
<dbReference type="Pfam" id="PF08659">
    <property type="entry name" value="KR"/>
    <property type="match status" value="1"/>
</dbReference>
<dbReference type="InterPro" id="IPR014031">
    <property type="entry name" value="Ketoacyl_synth_C"/>
</dbReference>
<evidence type="ECO:0000259" key="8">
    <source>
        <dbReference type="PROSITE" id="PS52019"/>
    </source>
</evidence>
<evidence type="ECO:0000313" key="10">
    <source>
        <dbReference type="Proteomes" id="UP000490800"/>
    </source>
</evidence>
<dbReference type="InterPro" id="IPR009081">
    <property type="entry name" value="PP-bd_ACP"/>
</dbReference>
<evidence type="ECO:0000256" key="1">
    <source>
        <dbReference type="ARBA" id="ARBA00001957"/>
    </source>
</evidence>
<evidence type="ECO:0000256" key="5">
    <source>
        <dbReference type="PROSITE-ProRule" id="PRU01363"/>
    </source>
</evidence>
<gene>
    <name evidence="9" type="ORF">EDM21_03540</name>
</gene>
<dbReference type="InterPro" id="IPR049551">
    <property type="entry name" value="PKS_DH_C"/>
</dbReference>